<evidence type="ECO:0000256" key="1">
    <source>
        <dbReference type="ARBA" id="ARBA00004123"/>
    </source>
</evidence>
<keyword evidence="4" id="KW-0804">Transcription</keyword>
<dbReference type="InterPro" id="IPR010844">
    <property type="entry name" value="Occludin_ELL"/>
</dbReference>
<evidence type="ECO:0000256" key="6">
    <source>
        <dbReference type="PROSITE-ProRule" id="PRU01324"/>
    </source>
</evidence>
<feature type="compositionally biased region" description="Basic and acidic residues" evidence="7">
    <location>
        <begin position="662"/>
        <end position="674"/>
    </location>
</feature>
<keyword evidence="3" id="KW-0805">Transcription regulation</keyword>
<reference evidence="10" key="1">
    <citation type="submission" date="2025-08" db="UniProtKB">
        <authorList>
            <consortium name="RefSeq"/>
        </authorList>
    </citation>
    <scope>IDENTIFICATION</scope>
    <source>
        <tissue evidence="10">Blood</tissue>
    </source>
</reference>
<dbReference type="SUPFAM" id="SSF46785">
    <property type="entry name" value="Winged helix' DNA-binding domain"/>
    <property type="match status" value="1"/>
</dbReference>
<feature type="region of interest" description="Disordered" evidence="7">
    <location>
        <begin position="662"/>
        <end position="683"/>
    </location>
</feature>
<feature type="domain" description="OCEL" evidence="8">
    <location>
        <begin position="699"/>
        <end position="807"/>
    </location>
</feature>
<dbReference type="GeneID" id="139181472"/>
<sequence>MVEIIRELELEVEPEDVIEWLQSHEKNLMDEKLLLMGEQSKWLLEIESTPGEDAVKTVEMATKDLEHDISLIDKAVSRQNLHRTGKQNMEGHKQNLVRMRTQEKGAVTPEETDPDLPVSVQESLVEVEDNTEVPSKCRAWGPDVADRNEAPLRECLGEERSLMLVGMFCGVSLKCKAKRYDYMKASGGREVGKVVLQERAVAVDEAEGTEPRQAHGSVLLRQLPRPAIQATDSCGNHGNSVMPQTYLPFQGLPELMKIPPDNSPTEGYRFHLQLSNVNKDNHQDHMQQDISSCYPLQPSCLYQMQENETDCTAIYSELLMQVRKSQADKKPYNKQKYIRPYVANTMPIRKAPQVTPDPVPERKRTTPINLAYTIRKSRVPYSVHARTYRDRVIHLLALKDYKKHELLVRLQRDGMTEEEMDSLGKILQEVAHLNTQNRSYSLKNCVFKELQKDWPGYSEVDRQTLELVLSRKVHPLLNVTGTDHPQFSTDSSTDEISFHSQEQLYNSADIDYSKNKKVRISHLTTKQQPASSDCLNNTSEISAMGHPPYSESTTNLSSPSLSNIHLPTSNYLQPVYSKCSYSSITEGPETQDPPVDRFSQSSRIFECQQSKHSLQKVTSISVTMKYPKHMEKQHSLTSEEFKYKFTEYKAKRKECSIKILEKQQTDSERQDEGAKPNSSEEVAKVCTPTGKTCSTSELPDFLTSYVTITSSEQRERYEKEFRVDYEEYKALHETLMPFSKIFVYLTSQKEKFPPDSREYEDINKKISLEYQKMKRMNHNYFKEKLRCQYLYNKLAHIRELINNYDQQ</sequence>
<dbReference type="InterPro" id="IPR042065">
    <property type="entry name" value="E3_ELL-like"/>
</dbReference>
<dbReference type="Pfam" id="PF07303">
    <property type="entry name" value="Occludin_ELL"/>
    <property type="match status" value="1"/>
</dbReference>
<keyword evidence="9" id="KW-1185">Reference proteome</keyword>
<dbReference type="InterPro" id="IPR019464">
    <property type="entry name" value="ELL_N"/>
</dbReference>
<evidence type="ECO:0000313" key="9">
    <source>
        <dbReference type="Proteomes" id="UP001652663"/>
    </source>
</evidence>
<keyword evidence="5" id="KW-0539">Nucleus</keyword>
<evidence type="ECO:0000313" key="10">
    <source>
        <dbReference type="RefSeq" id="XP_070641097.1"/>
    </source>
</evidence>
<evidence type="ECO:0000256" key="7">
    <source>
        <dbReference type="SAM" id="MobiDB-lite"/>
    </source>
</evidence>
<dbReference type="PANTHER" id="PTHR23288:SF40">
    <property type="entry name" value="OCEL DOMAIN-CONTAINING PROTEIN"/>
    <property type="match status" value="1"/>
</dbReference>
<proteinExistence type="inferred from homology"/>
<dbReference type="PANTHER" id="PTHR23288">
    <property type="entry name" value="OCCLUDIN AND RNA POLYMERASE II ELONGATION FACTOR ELL"/>
    <property type="match status" value="1"/>
</dbReference>
<dbReference type="SUPFAM" id="SSF144292">
    <property type="entry name" value="occludin/ELL-like"/>
    <property type="match status" value="1"/>
</dbReference>
<dbReference type="RefSeq" id="XP_070641097.1">
    <property type="nucleotide sequence ID" value="XM_070784996.1"/>
</dbReference>
<evidence type="ECO:0000256" key="5">
    <source>
        <dbReference type="ARBA" id="ARBA00023242"/>
    </source>
</evidence>
<organism evidence="9 10">
    <name type="scientific">Bos indicus</name>
    <name type="common">Zebu</name>
    <dbReference type="NCBI Taxonomy" id="9915"/>
    <lineage>
        <taxon>Eukaryota</taxon>
        <taxon>Metazoa</taxon>
        <taxon>Chordata</taxon>
        <taxon>Craniata</taxon>
        <taxon>Vertebrata</taxon>
        <taxon>Euteleostomi</taxon>
        <taxon>Mammalia</taxon>
        <taxon>Eutheria</taxon>
        <taxon>Laurasiatheria</taxon>
        <taxon>Artiodactyla</taxon>
        <taxon>Ruminantia</taxon>
        <taxon>Pecora</taxon>
        <taxon>Bovidae</taxon>
        <taxon>Bovinae</taxon>
        <taxon>Bos</taxon>
    </lineage>
</organism>
<dbReference type="PROSITE" id="PS51980">
    <property type="entry name" value="OCEL"/>
    <property type="match status" value="1"/>
</dbReference>
<gene>
    <name evidence="10" type="primary">LOC139181472</name>
</gene>
<accession>A0ABM4RZX2</accession>
<evidence type="ECO:0000256" key="4">
    <source>
        <dbReference type="ARBA" id="ARBA00023163"/>
    </source>
</evidence>
<evidence type="ECO:0000259" key="8">
    <source>
        <dbReference type="PROSITE" id="PS51980"/>
    </source>
</evidence>
<evidence type="ECO:0000256" key="2">
    <source>
        <dbReference type="ARBA" id="ARBA00009171"/>
    </source>
</evidence>
<dbReference type="InterPro" id="IPR036390">
    <property type="entry name" value="WH_DNA-bd_sf"/>
</dbReference>
<dbReference type="InterPro" id="IPR031176">
    <property type="entry name" value="ELL/occludin"/>
</dbReference>
<dbReference type="Gene3D" id="6.10.140.340">
    <property type="match status" value="1"/>
</dbReference>
<dbReference type="Proteomes" id="UP001652663">
    <property type="component" value="Chromosome X"/>
</dbReference>
<dbReference type="Gene3D" id="1.10.10.2670">
    <property type="entry name" value="E3 ubiquitin-protein ligase"/>
    <property type="match status" value="1"/>
</dbReference>
<comment type="similarity">
    <text evidence="2 6">Belongs to the ELL/occludin family.</text>
</comment>
<name>A0ABM4RZX2_BOSIN</name>
<comment type="subcellular location">
    <subcellularLocation>
        <location evidence="1">Nucleus</location>
    </subcellularLocation>
</comment>
<protein>
    <submittedName>
        <fullName evidence="10">RNA polymerase II elongation factor ELL2-like</fullName>
    </submittedName>
</protein>
<evidence type="ECO:0000256" key="3">
    <source>
        <dbReference type="ARBA" id="ARBA00023015"/>
    </source>
</evidence>
<dbReference type="Pfam" id="PF10390">
    <property type="entry name" value="ELL"/>
    <property type="match status" value="1"/>
</dbReference>